<reference evidence="2" key="1">
    <citation type="journal article" date="2019" name="BMC Genomics">
        <title>A new reference genome for Sorghum bicolor reveals high levels of sequence similarity between sweet and grain genotypes: implications for the genetics of sugar metabolism.</title>
        <authorList>
            <person name="Cooper E.A."/>
            <person name="Brenton Z.W."/>
            <person name="Flinn B.S."/>
            <person name="Jenkins J."/>
            <person name="Shu S."/>
            <person name="Flowers D."/>
            <person name="Luo F."/>
            <person name="Wang Y."/>
            <person name="Xia P."/>
            <person name="Barry K."/>
            <person name="Daum C."/>
            <person name="Lipzen A."/>
            <person name="Yoshinaga Y."/>
            <person name="Schmutz J."/>
            <person name="Saski C."/>
            <person name="Vermerris W."/>
            <person name="Kresovich S."/>
        </authorList>
    </citation>
    <scope>NUCLEOTIDE SEQUENCE</scope>
</reference>
<protein>
    <submittedName>
        <fullName evidence="2">Uncharacterized protein</fullName>
    </submittedName>
</protein>
<organism evidence="2 3">
    <name type="scientific">Sorghum bicolor</name>
    <name type="common">Sorghum</name>
    <name type="synonym">Sorghum vulgare</name>
    <dbReference type="NCBI Taxonomy" id="4558"/>
    <lineage>
        <taxon>Eukaryota</taxon>
        <taxon>Viridiplantae</taxon>
        <taxon>Streptophyta</taxon>
        <taxon>Embryophyta</taxon>
        <taxon>Tracheophyta</taxon>
        <taxon>Spermatophyta</taxon>
        <taxon>Magnoliopsida</taxon>
        <taxon>Liliopsida</taxon>
        <taxon>Poales</taxon>
        <taxon>Poaceae</taxon>
        <taxon>PACMAD clade</taxon>
        <taxon>Panicoideae</taxon>
        <taxon>Andropogonodae</taxon>
        <taxon>Andropogoneae</taxon>
        <taxon>Sorghinae</taxon>
        <taxon>Sorghum</taxon>
    </lineage>
</organism>
<name>A0A921UGL9_SORBI</name>
<evidence type="ECO:0000313" key="3">
    <source>
        <dbReference type="Proteomes" id="UP000807115"/>
    </source>
</evidence>
<feature type="compositionally biased region" description="Basic residues" evidence="1">
    <location>
        <begin position="90"/>
        <end position="104"/>
    </location>
</feature>
<dbReference type="EMBL" id="CM027683">
    <property type="protein sequence ID" value="KAG0531372.1"/>
    <property type="molecule type" value="Genomic_DNA"/>
</dbReference>
<sequence length="217" mass="24731">MHWGRPTAFSARRWRARSPLGGKKLCRSAWRTSSPRCWRSPSPPTRTFPSRRRRQRCGLSPPPSTERPRARRQDPPGGNQGRCPESGPLLRRRQQRRRRRRGRCLRVQPLALPPPALHAPLHGHCHIRRGARASSSSPSPRAPAPTTATAMEPLSWVALPFETSPFQGVGQDYAAQFRNDLSRLPDMERLLVRLLSSCDENKRRSSVVLYEDAPEFR</sequence>
<gene>
    <name evidence="2" type="ORF">BDA96_04G017900</name>
</gene>
<evidence type="ECO:0000313" key="2">
    <source>
        <dbReference type="EMBL" id="KAG0531372.1"/>
    </source>
</evidence>
<dbReference type="Proteomes" id="UP000807115">
    <property type="component" value="Chromosome 4"/>
</dbReference>
<reference evidence="2" key="2">
    <citation type="submission" date="2020-10" db="EMBL/GenBank/DDBJ databases">
        <authorList>
            <person name="Cooper E.A."/>
            <person name="Brenton Z.W."/>
            <person name="Flinn B.S."/>
            <person name="Jenkins J."/>
            <person name="Shu S."/>
            <person name="Flowers D."/>
            <person name="Luo F."/>
            <person name="Wang Y."/>
            <person name="Xia P."/>
            <person name="Barry K."/>
            <person name="Daum C."/>
            <person name="Lipzen A."/>
            <person name="Yoshinaga Y."/>
            <person name="Schmutz J."/>
            <person name="Saski C."/>
            <person name="Vermerris W."/>
            <person name="Kresovich S."/>
        </authorList>
    </citation>
    <scope>NUCLEOTIDE SEQUENCE</scope>
</reference>
<evidence type="ECO:0000256" key="1">
    <source>
        <dbReference type="SAM" id="MobiDB-lite"/>
    </source>
</evidence>
<feature type="compositionally biased region" description="Low complexity" evidence="1">
    <location>
        <begin position="30"/>
        <end position="40"/>
    </location>
</feature>
<dbReference type="AlphaFoldDB" id="A0A921UGL9"/>
<feature type="region of interest" description="Disordered" evidence="1">
    <location>
        <begin position="26"/>
        <end position="107"/>
    </location>
</feature>
<proteinExistence type="predicted"/>
<comment type="caution">
    <text evidence="2">The sequence shown here is derived from an EMBL/GenBank/DDBJ whole genome shotgun (WGS) entry which is preliminary data.</text>
</comment>
<accession>A0A921UGL9</accession>